<dbReference type="InterPro" id="IPR007237">
    <property type="entry name" value="CD20-like"/>
</dbReference>
<keyword evidence="5 6" id="KW-0472">Membrane</keyword>
<dbReference type="Proteomes" id="UP000261340">
    <property type="component" value="Unplaced"/>
</dbReference>
<dbReference type="PANTHER" id="PTHR23320">
    <property type="entry name" value="MEMBRANE-SPANNING 4-DOMAINS SUBFAMILY A MS4A -RELATED"/>
    <property type="match status" value="1"/>
</dbReference>
<sequence>QILVGLFNIGLGPGRTSTHPGDFTSLGAAYWLGAVFIVSGIVSILAGQLPSSCLLGFAVFTNIAGGIFAVTAIVLYGIDLRDASLLWICDRSGVDACVCAPFSIHQRLLKSLDVTLIALALLQLAVNIRFAVWGIRALCQQGDRDPEEQLPKVMDEVILINPRAKN</sequence>
<feature type="transmembrane region" description="Helical" evidence="6">
    <location>
        <begin position="114"/>
        <end position="135"/>
    </location>
</feature>
<dbReference type="Pfam" id="PF04103">
    <property type="entry name" value="CD20"/>
    <property type="match status" value="1"/>
</dbReference>
<dbReference type="STRING" id="61819.ENSACIP00000022491"/>
<comment type="similarity">
    <text evidence="2">Belongs to the MS4A family.</text>
</comment>
<dbReference type="Ensembl" id="ENSACIT00000023093.1">
    <property type="protein sequence ID" value="ENSACIP00000022491.1"/>
    <property type="gene ID" value="ENSACIG00000017497.1"/>
</dbReference>
<keyword evidence="8" id="KW-1185">Reference proteome</keyword>
<proteinExistence type="inferred from homology"/>
<evidence type="ECO:0000256" key="2">
    <source>
        <dbReference type="ARBA" id="ARBA00009565"/>
    </source>
</evidence>
<evidence type="ECO:0000313" key="8">
    <source>
        <dbReference type="Proteomes" id="UP000261340"/>
    </source>
</evidence>
<organism evidence="7 8">
    <name type="scientific">Amphilophus citrinellus</name>
    <name type="common">Midas cichlid</name>
    <name type="synonym">Cichlasoma citrinellum</name>
    <dbReference type="NCBI Taxonomy" id="61819"/>
    <lineage>
        <taxon>Eukaryota</taxon>
        <taxon>Metazoa</taxon>
        <taxon>Chordata</taxon>
        <taxon>Craniata</taxon>
        <taxon>Vertebrata</taxon>
        <taxon>Euteleostomi</taxon>
        <taxon>Actinopterygii</taxon>
        <taxon>Neopterygii</taxon>
        <taxon>Teleostei</taxon>
        <taxon>Neoteleostei</taxon>
        <taxon>Acanthomorphata</taxon>
        <taxon>Ovalentaria</taxon>
        <taxon>Cichlomorphae</taxon>
        <taxon>Cichliformes</taxon>
        <taxon>Cichlidae</taxon>
        <taxon>New World cichlids</taxon>
        <taxon>Cichlasomatinae</taxon>
        <taxon>Heroini</taxon>
        <taxon>Amphilophus</taxon>
    </lineage>
</organism>
<evidence type="ECO:0000256" key="5">
    <source>
        <dbReference type="ARBA" id="ARBA00023136"/>
    </source>
</evidence>
<dbReference type="InterPro" id="IPR030417">
    <property type="entry name" value="MS4A"/>
</dbReference>
<evidence type="ECO:0000256" key="6">
    <source>
        <dbReference type="SAM" id="Phobius"/>
    </source>
</evidence>
<comment type="subcellular location">
    <subcellularLocation>
        <location evidence="1">Membrane</location>
        <topology evidence="1">Multi-pass membrane protein</topology>
    </subcellularLocation>
</comment>
<dbReference type="OMA" id="LLWICDR"/>
<evidence type="ECO:0000256" key="1">
    <source>
        <dbReference type="ARBA" id="ARBA00004141"/>
    </source>
</evidence>
<name>A0A3Q0SHM5_AMPCI</name>
<dbReference type="AlphaFoldDB" id="A0A3Q0SHM5"/>
<accession>A0A3Q0SHM5</accession>
<dbReference type="GeneTree" id="ENSGT00510000051675"/>
<evidence type="ECO:0000256" key="3">
    <source>
        <dbReference type="ARBA" id="ARBA00022692"/>
    </source>
</evidence>
<keyword evidence="4 6" id="KW-1133">Transmembrane helix</keyword>
<dbReference type="GO" id="GO:0016020">
    <property type="term" value="C:membrane"/>
    <property type="evidence" value="ECO:0007669"/>
    <property type="project" value="UniProtKB-SubCell"/>
</dbReference>
<feature type="transmembrane region" description="Helical" evidence="6">
    <location>
        <begin position="28"/>
        <end position="47"/>
    </location>
</feature>
<feature type="transmembrane region" description="Helical" evidence="6">
    <location>
        <begin position="54"/>
        <end position="78"/>
    </location>
</feature>
<reference evidence="7" key="1">
    <citation type="submission" date="2025-08" db="UniProtKB">
        <authorList>
            <consortium name="Ensembl"/>
        </authorList>
    </citation>
    <scope>IDENTIFICATION</scope>
</reference>
<protein>
    <submittedName>
        <fullName evidence="7">Uncharacterized protein</fullName>
    </submittedName>
</protein>
<dbReference type="PANTHER" id="PTHR23320:SF125">
    <property type="entry name" value="TRANSMEMBRANE PROTEIN 176L.1-RELATED"/>
    <property type="match status" value="1"/>
</dbReference>
<keyword evidence="3 6" id="KW-0812">Transmembrane</keyword>
<evidence type="ECO:0000313" key="7">
    <source>
        <dbReference type="Ensembl" id="ENSACIP00000022491.1"/>
    </source>
</evidence>
<reference evidence="7" key="2">
    <citation type="submission" date="2025-09" db="UniProtKB">
        <authorList>
            <consortium name="Ensembl"/>
        </authorList>
    </citation>
    <scope>IDENTIFICATION</scope>
</reference>
<evidence type="ECO:0000256" key="4">
    <source>
        <dbReference type="ARBA" id="ARBA00022989"/>
    </source>
</evidence>